<keyword evidence="3" id="KW-1185">Reference proteome</keyword>
<reference evidence="2" key="2">
    <citation type="submission" date="2023-06" db="EMBL/GenBank/DDBJ databases">
        <authorList>
            <consortium name="Lawrence Berkeley National Laboratory"/>
            <person name="Mondo S.J."/>
            <person name="Hensen N."/>
            <person name="Bonometti L."/>
            <person name="Westerberg I."/>
            <person name="Brannstrom I.O."/>
            <person name="Guillou S."/>
            <person name="Cros-Aarteil S."/>
            <person name="Calhoun S."/>
            <person name="Haridas S."/>
            <person name="Kuo A."/>
            <person name="Pangilinan J."/>
            <person name="Riley R."/>
            <person name="Labutti K."/>
            <person name="Andreopoulos B."/>
            <person name="Lipzen A."/>
            <person name="Chen C."/>
            <person name="Yanf M."/>
            <person name="Daum C."/>
            <person name="Ng V."/>
            <person name="Clum A."/>
            <person name="Steindorff A."/>
            <person name="Ohm R."/>
            <person name="Martin F."/>
            <person name="Silar P."/>
            <person name="Natvig D."/>
            <person name="Lalanne C."/>
            <person name="Gautier V."/>
            <person name="Ament-Velasquez S.L."/>
            <person name="Kruys A."/>
            <person name="Hutchinson M.I."/>
            <person name="Powell A.J."/>
            <person name="Barry K."/>
            <person name="Miller A.N."/>
            <person name="Grigoriev I.V."/>
            <person name="Debuchy R."/>
            <person name="Gladieux P."/>
            <person name="Thoren M.H."/>
            <person name="Johannesson H."/>
        </authorList>
    </citation>
    <scope>NUCLEOTIDE SEQUENCE</scope>
    <source>
        <strain evidence="2">PSN324</strain>
    </source>
</reference>
<name>A0AAV9I1Q4_9PEZI</name>
<feature type="region of interest" description="Disordered" evidence="1">
    <location>
        <begin position="49"/>
        <end position="68"/>
    </location>
</feature>
<evidence type="ECO:0000313" key="2">
    <source>
        <dbReference type="EMBL" id="KAK4465291.1"/>
    </source>
</evidence>
<feature type="compositionally biased region" description="Low complexity" evidence="1">
    <location>
        <begin position="110"/>
        <end position="132"/>
    </location>
</feature>
<evidence type="ECO:0000313" key="3">
    <source>
        <dbReference type="Proteomes" id="UP001321749"/>
    </source>
</evidence>
<reference evidence="2" key="1">
    <citation type="journal article" date="2023" name="Mol. Phylogenet. Evol.">
        <title>Genome-scale phylogeny and comparative genomics of the fungal order Sordariales.</title>
        <authorList>
            <person name="Hensen N."/>
            <person name="Bonometti L."/>
            <person name="Westerberg I."/>
            <person name="Brannstrom I.O."/>
            <person name="Guillou S."/>
            <person name="Cros-Aarteil S."/>
            <person name="Calhoun S."/>
            <person name="Haridas S."/>
            <person name="Kuo A."/>
            <person name="Mondo S."/>
            <person name="Pangilinan J."/>
            <person name="Riley R."/>
            <person name="LaButti K."/>
            <person name="Andreopoulos B."/>
            <person name="Lipzen A."/>
            <person name="Chen C."/>
            <person name="Yan M."/>
            <person name="Daum C."/>
            <person name="Ng V."/>
            <person name="Clum A."/>
            <person name="Steindorff A."/>
            <person name="Ohm R.A."/>
            <person name="Martin F."/>
            <person name="Silar P."/>
            <person name="Natvig D.O."/>
            <person name="Lalanne C."/>
            <person name="Gautier V."/>
            <person name="Ament-Velasquez S.L."/>
            <person name="Kruys A."/>
            <person name="Hutchinson M.I."/>
            <person name="Powell A.J."/>
            <person name="Barry K."/>
            <person name="Miller A.N."/>
            <person name="Grigoriev I.V."/>
            <person name="Debuchy R."/>
            <person name="Gladieux P."/>
            <person name="Hiltunen Thoren M."/>
            <person name="Johannesson H."/>
        </authorList>
    </citation>
    <scope>NUCLEOTIDE SEQUENCE</scope>
    <source>
        <strain evidence="2">PSN324</strain>
    </source>
</reference>
<sequence length="341" mass="37341">MEIITVVVIMGASPAGSDHLLIKRAILLVSAQALLLALQLASMLVESGSGGLRSPIHGPMRSSSGADHRRELPHAQNADESDGDDDIDVRNPNALNNRTNTRRIRKYQHRQQQQQQQQQPPRAAAPSSASASNTDVVVSQRVSNLSMINDAAFPALPAPRQIALSQISRTAVLQIYGDAGVIIRDDLGVQSIPMRQLRGPDSDHEQDLKRRMDALKTQNKDPAGRDYQDQSCARCVQMHARASVAKTHTLASCVYTSPQGDMPGCPKCNDMTHFFDNCPTREAMSEQAKAEDAFNFLFRNRGGSPPVWTVISWPELAVNPAFSTVMLPEGYPATRRLVSNM</sequence>
<evidence type="ECO:0008006" key="4">
    <source>
        <dbReference type="Google" id="ProtNLM"/>
    </source>
</evidence>
<dbReference type="EMBL" id="MU864940">
    <property type="protein sequence ID" value="KAK4465291.1"/>
    <property type="molecule type" value="Genomic_DNA"/>
</dbReference>
<proteinExistence type="predicted"/>
<dbReference type="AlphaFoldDB" id="A0AAV9I1Q4"/>
<dbReference type="Proteomes" id="UP001321749">
    <property type="component" value="Unassembled WGS sequence"/>
</dbReference>
<feature type="compositionally biased region" description="Basic residues" evidence="1">
    <location>
        <begin position="100"/>
        <end position="109"/>
    </location>
</feature>
<evidence type="ECO:0000256" key="1">
    <source>
        <dbReference type="SAM" id="MobiDB-lite"/>
    </source>
</evidence>
<protein>
    <recommendedName>
        <fullName evidence="4">CCHC-type domain-containing protein</fullName>
    </recommendedName>
</protein>
<comment type="caution">
    <text evidence="2">The sequence shown here is derived from an EMBL/GenBank/DDBJ whole genome shotgun (WGS) entry which is preliminary data.</text>
</comment>
<accession>A0AAV9I1Q4</accession>
<gene>
    <name evidence="2" type="ORF">QBC42DRAFT_313436</name>
</gene>
<organism evidence="2 3">
    <name type="scientific">Cladorrhinum samala</name>
    <dbReference type="NCBI Taxonomy" id="585594"/>
    <lineage>
        <taxon>Eukaryota</taxon>
        <taxon>Fungi</taxon>
        <taxon>Dikarya</taxon>
        <taxon>Ascomycota</taxon>
        <taxon>Pezizomycotina</taxon>
        <taxon>Sordariomycetes</taxon>
        <taxon>Sordariomycetidae</taxon>
        <taxon>Sordariales</taxon>
        <taxon>Podosporaceae</taxon>
        <taxon>Cladorrhinum</taxon>
    </lineage>
</organism>
<feature type="region of interest" description="Disordered" evidence="1">
    <location>
        <begin position="73"/>
        <end position="136"/>
    </location>
</feature>